<dbReference type="EMBL" id="CP034433">
    <property type="protein sequence ID" value="AZN36332.1"/>
    <property type="molecule type" value="Genomic_DNA"/>
</dbReference>
<gene>
    <name evidence="3" type="ORF">EJO50_07420</name>
</gene>
<evidence type="ECO:0000313" key="3">
    <source>
        <dbReference type="EMBL" id="AZN36332.1"/>
    </source>
</evidence>
<evidence type="ECO:0000256" key="1">
    <source>
        <dbReference type="SAM" id="SignalP"/>
    </source>
</evidence>
<feature type="chain" id="PRO_5019072310" evidence="1">
    <location>
        <begin position="24"/>
        <end position="314"/>
    </location>
</feature>
<dbReference type="Pfam" id="PF14415">
    <property type="entry name" value="DUF4424"/>
    <property type="match status" value="1"/>
</dbReference>
<keyword evidence="1" id="KW-0732">Signal</keyword>
<dbReference type="InterPro" id="IPR025538">
    <property type="entry name" value="DUF4424"/>
</dbReference>
<dbReference type="AlphaFoldDB" id="A0A3S8ZS71"/>
<feature type="signal peptide" evidence="1">
    <location>
        <begin position="1"/>
        <end position="23"/>
    </location>
</feature>
<accession>A0A3S8ZS71</accession>
<proteinExistence type="predicted"/>
<evidence type="ECO:0000313" key="4">
    <source>
        <dbReference type="Proteomes" id="UP000282438"/>
    </source>
</evidence>
<protein>
    <submittedName>
        <fullName evidence="3">DUF4424 domain-containing protein</fullName>
    </submittedName>
</protein>
<evidence type="ECO:0000259" key="2">
    <source>
        <dbReference type="Pfam" id="PF14415"/>
    </source>
</evidence>
<organism evidence="3 4">
    <name type="scientific">Iodobacter ciconiae</name>
    <dbReference type="NCBI Taxonomy" id="2496266"/>
    <lineage>
        <taxon>Bacteria</taxon>
        <taxon>Pseudomonadati</taxon>
        <taxon>Pseudomonadota</taxon>
        <taxon>Betaproteobacteria</taxon>
        <taxon>Neisseriales</taxon>
        <taxon>Chitinibacteraceae</taxon>
        <taxon>Iodobacter</taxon>
    </lineage>
</organism>
<dbReference type="KEGG" id="iod:EJO50_07420"/>
<dbReference type="Proteomes" id="UP000282438">
    <property type="component" value="Chromosome"/>
</dbReference>
<reference evidence="3 4" key="1">
    <citation type="submission" date="2018-12" db="EMBL/GenBank/DDBJ databases">
        <title>Complete genome sequence of Iodobacter sp. H11R3.</title>
        <authorList>
            <person name="Bae J.-W."/>
        </authorList>
    </citation>
    <scope>NUCLEOTIDE SEQUENCE [LARGE SCALE GENOMIC DNA]</scope>
    <source>
        <strain evidence="3 4">H11R3</strain>
    </source>
</reference>
<feature type="domain" description="DUF4424" evidence="2">
    <location>
        <begin position="35"/>
        <end position="213"/>
    </location>
</feature>
<sequence length="314" mass="36048">MLMFSKNIRCYFLLMGLSSGAYSADSLPAAPFGALQTSSNIKIISSDVEIKGKQVTGAVRVKNIEKKTSDGHFFYELPAFKWEGLSDDYFDKNFPEFALESEKNKIIPKITIKAYINNKNISNILETHGIDPLLVASADINKFPFISENNIFLEKKGIFKRAEDQYIPEWSLAIKLEWKHKFTNNEKYAFNSRYLARPGFSILNIDDDFFNKKLNTYCADLEKTHFLINKEGIKSKYFLVEEYDIPMFADVPHNTSMNYTSKQDNSNFTPLAVFQCKDNFESIKHTSPSSFIGLNARLKNIKFMLLSYSVDSEH</sequence>
<name>A0A3S8ZS71_9NEIS</name>
<dbReference type="RefSeq" id="WP_125972913.1">
    <property type="nucleotide sequence ID" value="NZ_CP034433.1"/>
</dbReference>
<keyword evidence="4" id="KW-1185">Reference proteome</keyword>